<gene>
    <name evidence="1" type="ORF">MTR67_043642</name>
</gene>
<accession>A0AAF0UPS4</accession>
<organism evidence="1 2">
    <name type="scientific">Solanum verrucosum</name>
    <dbReference type="NCBI Taxonomy" id="315347"/>
    <lineage>
        <taxon>Eukaryota</taxon>
        <taxon>Viridiplantae</taxon>
        <taxon>Streptophyta</taxon>
        <taxon>Embryophyta</taxon>
        <taxon>Tracheophyta</taxon>
        <taxon>Spermatophyta</taxon>
        <taxon>Magnoliopsida</taxon>
        <taxon>eudicotyledons</taxon>
        <taxon>Gunneridae</taxon>
        <taxon>Pentapetalae</taxon>
        <taxon>asterids</taxon>
        <taxon>lamiids</taxon>
        <taxon>Solanales</taxon>
        <taxon>Solanaceae</taxon>
        <taxon>Solanoideae</taxon>
        <taxon>Solaneae</taxon>
        <taxon>Solanum</taxon>
    </lineage>
</organism>
<sequence>MWGALCEWLTQFSLGSLDIFEDLESSIASNLEEIRKMDIIDISAFDDLVEDFFKSYTEYDALRSSKMTKESHEKSVSNAQQHLDSAKLEYEKLDGSMGKFQATLADVEKDLEVLTS</sequence>
<dbReference type="AlphaFoldDB" id="A0AAF0UPS4"/>
<keyword evidence="2" id="KW-1185">Reference proteome</keyword>
<protein>
    <submittedName>
        <fullName evidence="1">Uncharacterized protein</fullName>
    </submittedName>
</protein>
<reference evidence="1" key="1">
    <citation type="submission" date="2023-08" db="EMBL/GenBank/DDBJ databases">
        <title>A de novo genome assembly of Solanum verrucosum Schlechtendal, a Mexican diploid species geographically isolated from the other diploid A-genome species in potato relatives.</title>
        <authorList>
            <person name="Hosaka K."/>
        </authorList>
    </citation>
    <scope>NUCLEOTIDE SEQUENCE</scope>
    <source>
        <tissue evidence="1">Young leaves</tissue>
    </source>
</reference>
<name>A0AAF0UPS4_SOLVR</name>
<dbReference type="EMBL" id="CP133621">
    <property type="protein sequence ID" value="WMV50257.1"/>
    <property type="molecule type" value="Genomic_DNA"/>
</dbReference>
<proteinExistence type="predicted"/>
<evidence type="ECO:0000313" key="1">
    <source>
        <dbReference type="EMBL" id="WMV50257.1"/>
    </source>
</evidence>
<dbReference type="Proteomes" id="UP001234989">
    <property type="component" value="Chromosome 10"/>
</dbReference>
<evidence type="ECO:0000313" key="2">
    <source>
        <dbReference type="Proteomes" id="UP001234989"/>
    </source>
</evidence>